<dbReference type="InterPro" id="IPR029058">
    <property type="entry name" value="AB_hydrolase_fold"/>
</dbReference>
<sequence length="317" mass="35725">MSVRSFLLCLLMAVWALTALAQSRRRAQLTTPESNGPVPVVTAPQTRLLESLVMNSSILNQTVKYSIYLPPDYYVSNRRYPVVYLLHGYGDNETGWIQYGEANRIVDEKIRLGELPPMIIVMPNGGATWFINDYQNKVRFEDMFVQELIPHIDSTFRTRPKREYRGISGLSMGGFGSLVLAMHHPELFGSCAALSASARTDDMFKNIPDERYNSVFGPVFSGPVKGEDRLTVAWKRNSPINLARSAPEGDLSRVRWYIDCGDDDALSAGNAMLHVALLDRKIPHEYRVRDGAHTWAYWRSGLPDALKFIADSFMGND</sequence>
<dbReference type="Proteomes" id="UP000502756">
    <property type="component" value="Chromosome"/>
</dbReference>
<keyword evidence="1" id="KW-0732">Signal</keyword>
<keyword evidence="3" id="KW-1185">Reference proteome</keyword>
<dbReference type="InterPro" id="IPR050583">
    <property type="entry name" value="Mycobacterial_A85_antigen"/>
</dbReference>
<dbReference type="KEGG" id="stae:HNV11_02285"/>
<protein>
    <submittedName>
        <fullName evidence="2">Esterase family protein</fullName>
    </submittedName>
</protein>
<dbReference type="AlphaFoldDB" id="A0A6M5Y4F6"/>
<dbReference type="PANTHER" id="PTHR48098:SF1">
    <property type="entry name" value="DIACYLGLYCEROL ACYLTRANSFERASE_MYCOLYLTRANSFERASE AG85A"/>
    <property type="match status" value="1"/>
</dbReference>
<gene>
    <name evidence="2" type="ORF">HNV11_02285</name>
</gene>
<feature type="chain" id="PRO_5027001174" evidence="1">
    <location>
        <begin position="22"/>
        <end position="317"/>
    </location>
</feature>
<dbReference type="Pfam" id="PF00756">
    <property type="entry name" value="Esterase"/>
    <property type="match status" value="1"/>
</dbReference>
<dbReference type="PANTHER" id="PTHR48098">
    <property type="entry name" value="ENTEROCHELIN ESTERASE-RELATED"/>
    <property type="match status" value="1"/>
</dbReference>
<organism evidence="2 3">
    <name type="scientific">Spirosoma taeanense</name>
    <dbReference type="NCBI Taxonomy" id="2735870"/>
    <lineage>
        <taxon>Bacteria</taxon>
        <taxon>Pseudomonadati</taxon>
        <taxon>Bacteroidota</taxon>
        <taxon>Cytophagia</taxon>
        <taxon>Cytophagales</taxon>
        <taxon>Cytophagaceae</taxon>
        <taxon>Spirosoma</taxon>
    </lineage>
</organism>
<evidence type="ECO:0000313" key="2">
    <source>
        <dbReference type="EMBL" id="QJW88286.1"/>
    </source>
</evidence>
<evidence type="ECO:0000256" key="1">
    <source>
        <dbReference type="SAM" id="SignalP"/>
    </source>
</evidence>
<dbReference type="InterPro" id="IPR000801">
    <property type="entry name" value="Esterase-like"/>
</dbReference>
<dbReference type="Gene3D" id="3.40.50.1820">
    <property type="entry name" value="alpha/beta hydrolase"/>
    <property type="match status" value="1"/>
</dbReference>
<dbReference type="RefSeq" id="WP_171738118.1">
    <property type="nucleotide sequence ID" value="NZ_CP053435.1"/>
</dbReference>
<dbReference type="SUPFAM" id="SSF53474">
    <property type="entry name" value="alpha/beta-Hydrolases"/>
    <property type="match status" value="1"/>
</dbReference>
<proteinExistence type="predicted"/>
<name>A0A6M5Y4F6_9BACT</name>
<reference evidence="2 3" key="1">
    <citation type="submission" date="2020-05" db="EMBL/GenBank/DDBJ databases">
        <title>Genome sequencing of Spirosoma sp. TS118.</title>
        <authorList>
            <person name="Lee J.-H."/>
            <person name="Jeong S."/>
            <person name="Zhao L."/>
            <person name="Jung J.-H."/>
            <person name="Kim M.-K."/>
            <person name="Lim S."/>
        </authorList>
    </citation>
    <scope>NUCLEOTIDE SEQUENCE [LARGE SCALE GENOMIC DNA]</scope>
    <source>
        <strain evidence="2 3">TS118</strain>
    </source>
</reference>
<dbReference type="GO" id="GO:0016747">
    <property type="term" value="F:acyltransferase activity, transferring groups other than amino-acyl groups"/>
    <property type="evidence" value="ECO:0007669"/>
    <property type="project" value="TreeGrafter"/>
</dbReference>
<dbReference type="EMBL" id="CP053435">
    <property type="protein sequence ID" value="QJW88286.1"/>
    <property type="molecule type" value="Genomic_DNA"/>
</dbReference>
<accession>A0A6M5Y4F6</accession>
<feature type="signal peptide" evidence="1">
    <location>
        <begin position="1"/>
        <end position="21"/>
    </location>
</feature>
<evidence type="ECO:0000313" key="3">
    <source>
        <dbReference type="Proteomes" id="UP000502756"/>
    </source>
</evidence>